<dbReference type="InterPro" id="IPR050272">
    <property type="entry name" value="Isochorismatase-like_hydrls"/>
</dbReference>
<dbReference type="CDD" id="cd00431">
    <property type="entry name" value="cysteine_hydrolases"/>
    <property type="match status" value="1"/>
</dbReference>
<name>F8IHR1_ALIAT</name>
<dbReference type="InterPro" id="IPR036380">
    <property type="entry name" value="Isochorismatase-like_sf"/>
</dbReference>
<dbReference type="EMBL" id="CP002902">
    <property type="protein sequence ID" value="AEJ42028.1"/>
    <property type="molecule type" value="Genomic_DNA"/>
</dbReference>
<dbReference type="Gene3D" id="3.40.50.850">
    <property type="entry name" value="Isochorismatase-like"/>
    <property type="match status" value="1"/>
</dbReference>
<dbReference type="InterPro" id="IPR000868">
    <property type="entry name" value="Isochorismatase-like_dom"/>
</dbReference>
<evidence type="ECO:0000256" key="1">
    <source>
        <dbReference type="ARBA" id="ARBA00006336"/>
    </source>
</evidence>
<dbReference type="SUPFAM" id="SSF52499">
    <property type="entry name" value="Isochorismatase-like hydrolases"/>
    <property type="match status" value="1"/>
</dbReference>
<evidence type="ECO:0000313" key="5">
    <source>
        <dbReference type="EMBL" id="AEJ42028.1"/>
    </source>
</evidence>
<dbReference type="STRING" id="1048834.TC41_0048"/>
<sequence length="212" mass="23100">MMTLNDLAVRSGGGRRRKEGDMGMTVDVKHTALLVMDVQNGIVSRYIQDASAMRPFQQAVSAARKAGMQVIFVRVAFSEGFPEASPRNKMFAHLAQAGNMTVSADTTQIHESVRPEPGEPVVTKYRVSAFAGSNLEVILRAKDITHLVLCGIATSGVVLSTLREAADKDYALTVLKDACLDADPEVHRVLVEKVFPRQADVMTVEEWAKTLA</sequence>
<evidence type="ECO:0000313" key="6">
    <source>
        <dbReference type="Proteomes" id="UP000000292"/>
    </source>
</evidence>
<dbReference type="AlphaFoldDB" id="F8IHR1"/>
<dbReference type="PANTHER" id="PTHR43540:SF7">
    <property type="entry name" value="ISOCHORISMATASE FAMILY PROTEIN YECD"/>
    <property type="match status" value="1"/>
</dbReference>
<evidence type="ECO:0000256" key="2">
    <source>
        <dbReference type="ARBA" id="ARBA00022801"/>
    </source>
</evidence>
<feature type="region of interest" description="Disordered" evidence="3">
    <location>
        <begin position="1"/>
        <end position="21"/>
    </location>
</feature>
<proteinExistence type="inferred from homology"/>
<evidence type="ECO:0000256" key="3">
    <source>
        <dbReference type="SAM" id="MobiDB-lite"/>
    </source>
</evidence>
<dbReference type="eggNOG" id="COG1335">
    <property type="taxonomic scope" value="Bacteria"/>
</dbReference>
<dbReference type="PATRIC" id="fig|1048834.4.peg.40"/>
<dbReference type="KEGG" id="aad:TC41_0048"/>
<dbReference type="GO" id="GO:0016787">
    <property type="term" value="F:hydrolase activity"/>
    <property type="evidence" value="ECO:0007669"/>
    <property type="project" value="UniProtKB-KW"/>
</dbReference>
<gene>
    <name evidence="5" type="ordered locus">TC41_0048</name>
</gene>
<dbReference type="PANTHER" id="PTHR43540">
    <property type="entry name" value="PEROXYUREIDOACRYLATE/UREIDOACRYLATE AMIDOHYDROLASE-RELATED"/>
    <property type="match status" value="1"/>
</dbReference>
<keyword evidence="2 5" id="KW-0378">Hydrolase</keyword>
<comment type="similarity">
    <text evidence="1">Belongs to the isochorismatase family.</text>
</comment>
<protein>
    <submittedName>
        <fullName evidence="5">Isochorismatase hydrolase</fullName>
    </submittedName>
</protein>
<dbReference type="Pfam" id="PF00857">
    <property type="entry name" value="Isochorismatase"/>
    <property type="match status" value="1"/>
</dbReference>
<feature type="domain" description="Isochorismatase-like" evidence="4">
    <location>
        <begin position="31"/>
        <end position="206"/>
    </location>
</feature>
<dbReference type="HOGENOM" id="CLU_068979_8_2_9"/>
<reference evidence="5 6" key="1">
    <citation type="journal article" date="2011" name="J. Bacteriol.">
        <title>Complete Genome Sequence of Alicyclobacillus acidocaldarius Strain Tc-4-1.</title>
        <authorList>
            <person name="Chen Y."/>
            <person name="He Y."/>
            <person name="Zhang B."/>
            <person name="Yang J."/>
            <person name="Li W."/>
            <person name="Dong Z."/>
            <person name="Hu S."/>
        </authorList>
    </citation>
    <scope>NUCLEOTIDE SEQUENCE [LARGE SCALE GENOMIC DNA]</scope>
    <source>
        <strain evidence="5 6">Tc-4-1</strain>
    </source>
</reference>
<accession>F8IHR1</accession>
<organism evidence="5 6">
    <name type="scientific">Alicyclobacillus acidocaldarius (strain Tc-4-1)</name>
    <name type="common">Bacillus acidocaldarius</name>
    <dbReference type="NCBI Taxonomy" id="1048834"/>
    <lineage>
        <taxon>Bacteria</taxon>
        <taxon>Bacillati</taxon>
        <taxon>Bacillota</taxon>
        <taxon>Bacilli</taxon>
        <taxon>Bacillales</taxon>
        <taxon>Alicyclobacillaceae</taxon>
        <taxon>Alicyclobacillus</taxon>
    </lineage>
</organism>
<evidence type="ECO:0000259" key="4">
    <source>
        <dbReference type="Pfam" id="PF00857"/>
    </source>
</evidence>
<reference evidence="6" key="2">
    <citation type="submission" date="2011-06" db="EMBL/GenBank/DDBJ databases">
        <title>The complete genome sequence of Alicyclobacillus acidocaldarius sp. Tc-4-1.</title>
        <authorList>
            <person name="Chen Y."/>
            <person name="He Y."/>
            <person name="Dong Z."/>
            <person name="Hu S."/>
        </authorList>
    </citation>
    <scope>NUCLEOTIDE SEQUENCE [LARGE SCALE GENOMIC DNA]</scope>
    <source>
        <strain evidence="6">Tc-4-1</strain>
    </source>
</reference>
<dbReference type="Proteomes" id="UP000000292">
    <property type="component" value="Chromosome"/>
</dbReference>